<keyword evidence="2" id="KW-1185">Reference proteome</keyword>
<proteinExistence type="predicted"/>
<organism evidence="1 2">
    <name type="scientific">Bradyrhizobium jicamae</name>
    <dbReference type="NCBI Taxonomy" id="280332"/>
    <lineage>
        <taxon>Bacteria</taxon>
        <taxon>Pseudomonadati</taxon>
        <taxon>Pseudomonadota</taxon>
        <taxon>Alphaproteobacteria</taxon>
        <taxon>Hyphomicrobiales</taxon>
        <taxon>Nitrobacteraceae</taxon>
        <taxon>Bradyrhizobium</taxon>
    </lineage>
</organism>
<reference evidence="1 2" key="1">
    <citation type="submission" date="2014-03" db="EMBL/GenBank/DDBJ databases">
        <title>Bradyrhizobium valentinum sp. nov., isolated from effective nodules of Lupinus mariae-josephae, a lupine endemic of basic-lime soils in Eastern Spain.</title>
        <authorList>
            <person name="Duran D."/>
            <person name="Rey L."/>
            <person name="Navarro A."/>
            <person name="Busquets A."/>
            <person name="Imperial J."/>
            <person name="Ruiz-Argueso T."/>
        </authorList>
    </citation>
    <scope>NUCLEOTIDE SEQUENCE [LARGE SCALE GENOMIC DNA]</scope>
    <source>
        <strain evidence="1 2">PAC68</strain>
    </source>
</reference>
<name>A0A0R3LF43_9BRAD</name>
<gene>
    <name evidence="1" type="ORF">CQ12_16735</name>
</gene>
<dbReference type="AlphaFoldDB" id="A0A0R3LF43"/>
<dbReference type="Proteomes" id="UP000050863">
    <property type="component" value="Unassembled WGS sequence"/>
</dbReference>
<accession>A0A0R3LF43</accession>
<protein>
    <submittedName>
        <fullName evidence="1">Uncharacterized protein</fullName>
    </submittedName>
</protein>
<evidence type="ECO:0000313" key="2">
    <source>
        <dbReference type="Proteomes" id="UP000050863"/>
    </source>
</evidence>
<evidence type="ECO:0000313" key="1">
    <source>
        <dbReference type="EMBL" id="KRR06473.1"/>
    </source>
</evidence>
<dbReference type="STRING" id="280332.CQ12_16735"/>
<comment type="caution">
    <text evidence="1">The sequence shown here is derived from an EMBL/GenBank/DDBJ whole genome shotgun (WGS) entry which is preliminary data.</text>
</comment>
<dbReference type="EMBL" id="LLXZ01000113">
    <property type="protein sequence ID" value="KRR06473.1"/>
    <property type="molecule type" value="Genomic_DNA"/>
</dbReference>
<sequence length="69" mass="7505">MPRVKAGVVITISDTAANIKAKSTETSQTRAADPEADGCRDVQSSIAWILFMAASRYHNRFPFSIGISF</sequence>